<feature type="compositionally biased region" description="Basic and acidic residues" evidence="1">
    <location>
        <begin position="1"/>
        <end position="11"/>
    </location>
</feature>
<proteinExistence type="predicted"/>
<gene>
    <name evidence="2" type="ORF">LCGC14_3031370</name>
</gene>
<feature type="non-terminal residue" evidence="2">
    <location>
        <position position="1"/>
    </location>
</feature>
<feature type="region of interest" description="Disordered" evidence="1">
    <location>
        <begin position="1"/>
        <end position="38"/>
    </location>
</feature>
<dbReference type="AlphaFoldDB" id="A0A0F8XFH8"/>
<name>A0A0F8XFH8_9ZZZZ</name>
<dbReference type="EMBL" id="LAZR01063313">
    <property type="protein sequence ID" value="KKK59745.1"/>
    <property type="molecule type" value="Genomic_DNA"/>
</dbReference>
<organism evidence="2">
    <name type="scientific">marine sediment metagenome</name>
    <dbReference type="NCBI Taxonomy" id="412755"/>
    <lineage>
        <taxon>unclassified sequences</taxon>
        <taxon>metagenomes</taxon>
        <taxon>ecological metagenomes</taxon>
    </lineage>
</organism>
<accession>A0A0F8XFH8</accession>
<feature type="compositionally biased region" description="Basic residues" evidence="1">
    <location>
        <begin position="12"/>
        <end position="30"/>
    </location>
</feature>
<reference evidence="2" key="1">
    <citation type="journal article" date="2015" name="Nature">
        <title>Complex archaea that bridge the gap between prokaryotes and eukaryotes.</title>
        <authorList>
            <person name="Spang A."/>
            <person name="Saw J.H."/>
            <person name="Jorgensen S.L."/>
            <person name="Zaremba-Niedzwiedzka K."/>
            <person name="Martijn J."/>
            <person name="Lind A.E."/>
            <person name="van Eijk R."/>
            <person name="Schleper C."/>
            <person name="Guy L."/>
            <person name="Ettema T.J."/>
        </authorList>
    </citation>
    <scope>NUCLEOTIDE SEQUENCE</scope>
</reference>
<protein>
    <submittedName>
        <fullName evidence="2">Uncharacterized protein</fullName>
    </submittedName>
</protein>
<evidence type="ECO:0000313" key="2">
    <source>
        <dbReference type="EMBL" id="KKK59745.1"/>
    </source>
</evidence>
<comment type="caution">
    <text evidence="2">The sequence shown here is derived from an EMBL/GenBank/DDBJ whole genome shotgun (WGS) entry which is preliminary data.</text>
</comment>
<sequence length="38" mass="4650">MEKTDTSEQRSTKKSKKKENKKFPYYRKKLQNVTTKNK</sequence>
<evidence type="ECO:0000256" key="1">
    <source>
        <dbReference type="SAM" id="MobiDB-lite"/>
    </source>
</evidence>